<dbReference type="InterPro" id="IPR036412">
    <property type="entry name" value="HAD-like_sf"/>
</dbReference>
<comment type="cofactor">
    <cofactor evidence="1">
        <name>Mg(2+)</name>
        <dbReference type="ChEBI" id="CHEBI:18420"/>
    </cofactor>
</comment>
<dbReference type="NCBIfam" id="TIGR00338">
    <property type="entry name" value="serB"/>
    <property type="match status" value="1"/>
</dbReference>
<evidence type="ECO:0000313" key="13">
    <source>
        <dbReference type="EMBL" id="KAK7590936.1"/>
    </source>
</evidence>
<dbReference type="GO" id="GO:0006564">
    <property type="term" value="P:L-serine biosynthetic process"/>
    <property type="evidence" value="ECO:0007669"/>
    <property type="project" value="UniProtKB-KW"/>
</dbReference>
<comment type="caution">
    <text evidence="13">The sequence shown here is derived from an EMBL/GenBank/DDBJ whole genome shotgun (WGS) entry which is preliminary data.</text>
</comment>
<dbReference type="GO" id="GO:0036424">
    <property type="term" value="F:L-phosphoserine phosphatase activity"/>
    <property type="evidence" value="ECO:0007669"/>
    <property type="project" value="InterPro"/>
</dbReference>
<dbReference type="GO" id="GO:0000287">
    <property type="term" value="F:magnesium ion binding"/>
    <property type="evidence" value="ECO:0007669"/>
    <property type="project" value="TreeGrafter"/>
</dbReference>
<evidence type="ECO:0000256" key="5">
    <source>
        <dbReference type="ARBA" id="ARBA00015196"/>
    </source>
</evidence>
<dbReference type="Gene3D" id="1.10.150.210">
    <property type="entry name" value="Phosphoserine phosphatase, domain 2"/>
    <property type="match status" value="1"/>
</dbReference>
<dbReference type="Proteomes" id="UP001367676">
    <property type="component" value="Unassembled WGS sequence"/>
</dbReference>
<accession>A0AAN9TIP2</accession>
<evidence type="ECO:0000256" key="9">
    <source>
        <dbReference type="ARBA" id="ARBA00022842"/>
    </source>
</evidence>
<comment type="pathway">
    <text evidence="2">Amino-acid biosynthesis; L-serine biosynthesis; L-serine from 3-phospho-D-glycerate: step 3/3.</text>
</comment>
<dbReference type="SUPFAM" id="SSF56784">
    <property type="entry name" value="HAD-like"/>
    <property type="match status" value="1"/>
</dbReference>
<keyword evidence="9" id="KW-0460">Magnesium</keyword>
<dbReference type="EMBL" id="JBBCAQ010000022">
    <property type="protein sequence ID" value="KAK7590936.1"/>
    <property type="molecule type" value="Genomic_DNA"/>
</dbReference>
<keyword evidence="7" id="KW-0479">Metal-binding</keyword>
<protein>
    <recommendedName>
        <fullName evidence="5">Phosphoserine phosphatase</fullName>
        <ecNumber evidence="4">3.1.3.3</ecNumber>
    </recommendedName>
    <alternativeName>
        <fullName evidence="11">O-phosphoserine phosphohydrolase</fullName>
    </alternativeName>
</protein>
<keyword evidence="6" id="KW-0028">Amino-acid biosynthesis</keyword>
<dbReference type="InterPro" id="IPR004469">
    <property type="entry name" value="PSP"/>
</dbReference>
<keyword evidence="8" id="KW-0378">Hydrolase</keyword>
<dbReference type="PANTHER" id="PTHR43344">
    <property type="entry name" value="PHOSPHOSERINE PHOSPHATASE"/>
    <property type="match status" value="1"/>
</dbReference>
<evidence type="ECO:0000256" key="4">
    <source>
        <dbReference type="ARBA" id="ARBA00012640"/>
    </source>
</evidence>
<feature type="active site" description="Nucleophile" evidence="12">
    <location>
        <position position="20"/>
    </location>
</feature>
<evidence type="ECO:0000256" key="8">
    <source>
        <dbReference type="ARBA" id="ARBA00022801"/>
    </source>
</evidence>
<feature type="active site" description="Nucleophile" evidence="12">
    <location>
        <position position="18"/>
    </location>
</feature>
<dbReference type="Gene3D" id="3.40.50.1000">
    <property type="entry name" value="HAD superfamily/HAD-like"/>
    <property type="match status" value="1"/>
</dbReference>
<dbReference type="EC" id="3.1.3.3" evidence="4"/>
<name>A0AAN9TIP2_9HEMI</name>
<evidence type="ECO:0000313" key="14">
    <source>
        <dbReference type="Proteomes" id="UP001367676"/>
    </source>
</evidence>
<reference evidence="13 14" key="1">
    <citation type="submission" date="2024-03" db="EMBL/GenBank/DDBJ databases">
        <title>Adaptation during the transition from Ophiocordyceps entomopathogen to insect associate is accompanied by gene loss and intensified selection.</title>
        <authorList>
            <person name="Ward C.M."/>
            <person name="Onetto C.A."/>
            <person name="Borneman A.R."/>
        </authorList>
    </citation>
    <scope>NUCLEOTIDE SEQUENCE [LARGE SCALE GENOMIC DNA]</scope>
    <source>
        <strain evidence="13">AWRI1</strain>
        <tissue evidence="13">Single Adult Female</tissue>
    </source>
</reference>
<dbReference type="GO" id="GO:0005737">
    <property type="term" value="C:cytoplasm"/>
    <property type="evidence" value="ECO:0007669"/>
    <property type="project" value="TreeGrafter"/>
</dbReference>
<evidence type="ECO:0000256" key="12">
    <source>
        <dbReference type="PIRSR" id="PIRSR604469-1"/>
    </source>
</evidence>
<dbReference type="CDD" id="cd04309">
    <property type="entry name" value="HAD_PSP_eu"/>
    <property type="match status" value="1"/>
</dbReference>
<dbReference type="InterPro" id="IPR023214">
    <property type="entry name" value="HAD_sf"/>
</dbReference>
<evidence type="ECO:0000256" key="3">
    <source>
        <dbReference type="ARBA" id="ARBA00009184"/>
    </source>
</evidence>
<dbReference type="Pfam" id="PF00702">
    <property type="entry name" value="Hydrolase"/>
    <property type="match status" value="1"/>
</dbReference>
<evidence type="ECO:0000256" key="2">
    <source>
        <dbReference type="ARBA" id="ARBA00005135"/>
    </source>
</evidence>
<evidence type="ECO:0000256" key="11">
    <source>
        <dbReference type="ARBA" id="ARBA00031693"/>
    </source>
</evidence>
<keyword evidence="14" id="KW-1185">Reference proteome</keyword>
<proteinExistence type="inferred from homology"/>
<evidence type="ECO:0000256" key="1">
    <source>
        <dbReference type="ARBA" id="ARBA00001946"/>
    </source>
</evidence>
<dbReference type="NCBIfam" id="TIGR01488">
    <property type="entry name" value="HAD-SF-IB"/>
    <property type="match status" value="1"/>
</dbReference>
<sequence length="221" mass="24893">MTEDIKNIWRNADAVCFDVDSTVIQNEAIDELAAFCGKADQVKAMTIAAMSGKMEFREALSQRLRIISPTMKQIQEFIQKHPLRLTKNIKELVEKLQQKSIAVYLVSGGFRGIIAPIALELNIPLQNIYANKMKFFFNGEYADFDENELTSKSGGKSLVIQELKNKHHYNKIIMIGDGMTDAEACPPADAFIGFGGNVVREEVKSISQWYVHDFQELIDAL</sequence>
<organism evidence="13 14">
    <name type="scientific">Parthenolecanium corni</name>
    <dbReference type="NCBI Taxonomy" id="536013"/>
    <lineage>
        <taxon>Eukaryota</taxon>
        <taxon>Metazoa</taxon>
        <taxon>Ecdysozoa</taxon>
        <taxon>Arthropoda</taxon>
        <taxon>Hexapoda</taxon>
        <taxon>Insecta</taxon>
        <taxon>Pterygota</taxon>
        <taxon>Neoptera</taxon>
        <taxon>Paraneoptera</taxon>
        <taxon>Hemiptera</taxon>
        <taxon>Sternorrhyncha</taxon>
        <taxon>Coccoidea</taxon>
        <taxon>Coccidae</taxon>
        <taxon>Parthenolecanium</taxon>
    </lineage>
</organism>
<comment type="similarity">
    <text evidence="3">Belongs to the HAD-like hydrolase superfamily. SerB family.</text>
</comment>
<dbReference type="FunFam" id="3.40.50.1000:FF:000077">
    <property type="entry name" value="Phosphoserine phosphatase, chloroplastic"/>
    <property type="match status" value="1"/>
</dbReference>
<evidence type="ECO:0000256" key="10">
    <source>
        <dbReference type="ARBA" id="ARBA00023299"/>
    </source>
</evidence>
<keyword evidence="10" id="KW-0718">Serine biosynthesis</keyword>
<dbReference type="InterPro" id="IPR050582">
    <property type="entry name" value="HAD-like_SerB"/>
</dbReference>
<dbReference type="AlphaFoldDB" id="A0AAN9TIP2"/>
<dbReference type="PANTHER" id="PTHR43344:SF2">
    <property type="entry name" value="PHOSPHOSERINE PHOSPHATASE"/>
    <property type="match status" value="1"/>
</dbReference>
<evidence type="ECO:0000256" key="7">
    <source>
        <dbReference type="ARBA" id="ARBA00022723"/>
    </source>
</evidence>
<gene>
    <name evidence="13" type="ORF">V9T40_002549</name>
</gene>
<evidence type="ECO:0000256" key="6">
    <source>
        <dbReference type="ARBA" id="ARBA00022605"/>
    </source>
</evidence>